<evidence type="ECO:0000313" key="2">
    <source>
        <dbReference type="EMBL" id="GAA3810655.1"/>
    </source>
</evidence>
<name>A0ABP7I335_9PSEU</name>
<evidence type="ECO:0000259" key="1">
    <source>
        <dbReference type="Pfam" id="PF16363"/>
    </source>
</evidence>
<keyword evidence="3" id="KW-1185">Reference proteome</keyword>
<dbReference type="CDD" id="cd05257">
    <property type="entry name" value="Arna_like_SDR_e"/>
    <property type="match status" value="1"/>
</dbReference>
<dbReference type="Gene3D" id="3.40.50.720">
    <property type="entry name" value="NAD(P)-binding Rossmann-like Domain"/>
    <property type="match status" value="1"/>
</dbReference>
<dbReference type="EMBL" id="BAABCM010000003">
    <property type="protein sequence ID" value="GAA3810655.1"/>
    <property type="molecule type" value="Genomic_DNA"/>
</dbReference>
<feature type="domain" description="NAD(P)-binding" evidence="1">
    <location>
        <begin position="1"/>
        <end position="304"/>
    </location>
</feature>
<evidence type="ECO:0000313" key="3">
    <source>
        <dbReference type="Proteomes" id="UP001501624"/>
    </source>
</evidence>
<proteinExistence type="predicted"/>
<dbReference type="InterPro" id="IPR016040">
    <property type="entry name" value="NAD(P)-bd_dom"/>
</dbReference>
<gene>
    <name evidence="2" type="ORF">GCM10022380_30530</name>
</gene>
<accession>A0ABP7I335</accession>
<dbReference type="Pfam" id="PF16363">
    <property type="entry name" value="GDP_Man_Dehyd"/>
    <property type="match status" value="1"/>
</dbReference>
<dbReference type="InterPro" id="IPR045869">
    <property type="entry name" value="Arna-like_SDR_e"/>
</dbReference>
<dbReference type="InterPro" id="IPR036291">
    <property type="entry name" value="NAD(P)-bd_dom_sf"/>
</dbReference>
<organism evidence="2 3">
    <name type="scientific">Amycolatopsis tucumanensis</name>
    <dbReference type="NCBI Taxonomy" id="401106"/>
    <lineage>
        <taxon>Bacteria</taxon>
        <taxon>Bacillati</taxon>
        <taxon>Actinomycetota</taxon>
        <taxon>Actinomycetes</taxon>
        <taxon>Pseudonocardiales</taxon>
        <taxon>Pseudonocardiaceae</taxon>
        <taxon>Amycolatopsis</taxon>
    </lineage>
</organism>
<dbReference type="PANTHER" id="PTHR43000">
    <property type="entry name" value="DTDP-D-GLUCOSE 4,6-DEHYDRATASE-RELATED"/>
    <property type="match status" value="1"/>
</dbReference>
<dbReference type="SUPFAM" id="SSF51735">
    <property type="entry name" value="NAD(P)-binding Rossmann-fold domains"/>
    <property type="match status" value="1"/>
</dbReference>
<dbReference type="Gene3D" id="3.90.25.10">
    <property type="entry name" value="UDP-galactose 4-epimerase, domain 1"/>
    <property type="match status" value="1"/>
</dbReference>
<sequence>MVTGADGFIGSHLVERLLREGAEVRAFCAYNPNGSFGWLDELADDQLARVDVRLGDIRDRRFVANAVRDTEIVFHLAALIAIPYSFDAPESYVETNIRGTLNVLESVRDAREVQMIHTSTSEVYGTPETIPITEGHRLRGQSPYAATKIAADQMCEAYARTYGTNVVTLRPFNTYGPRQSARAVIPTILGQLLAGARQVRLGNLAPRRDLTFVEDTVDGFLAMAAARLSPGSLVQLGTGQTVSIGELFALCCEVTGSEAEVVTDKRRARPPAAEVDVLLSDPTKAGTLLNWRASWPLAKGLEETARWMRPRVDTRHATRYHV</sequence>
<dbReference type="Proteomes" id="UP001501624">
    <property type="component" value="Unassembled WGS sequence"/>
</dbReference>
<comment type="caution">
    <text evidence="2">The sequence shown here is derived from an EMBL/GenBank/DDBJ whole genome shotgun (WGS) entry which is preliminary data.</text>
</comment>
<protein>
    <submittedName>
        <fullName evidence="2">NAD-dependent 4,6-dehydratase LegB</fullName>
    </submittedName>
</protein>
<reference evidence="3" key="1">
    <citation type="journal article" date="2019" name="Int. J. Syst. Evol. Microbiol.">
        <title>The Global Catalogue of Microorganisms (GCM) 10K type strain sequencing project: providing services to taxonomists for standard genome sequencing and annotation.</title>
        <authorList>
            <consortium name="The Broad Institute Genomics Platform"/>
            <consortium name="The Broad Institute Genome Sequencing Center for Infectious Disease"/>
            <person name="Wu L."/>
            <person name="Ma J."/>
        </authorList>
    </citation>
    <scope>NUCLEOTIDE SEQUENCE [LARGE SCALE GENOMIC DNA]</scope>
    <source>
        <strain evidence="3">JCM 17017</strain>
    </source>
</reference>